<evidence type="ECO:0000313" key="1">
    <source>
        <dbReference type="EMBL" id="GAA4239690.1"/>
    </source>
</evidence>
<protein>
    <submittedName>
        <fullName evidence="1">Uncharacterized protein</fullName>
    </submittedName>
</protein>
<sequence>MMKKVIFTLAFILVIIIIYKITPLEKNIKNNIITKRMDKINKDSISKYYDAFRMKYFFDKNDKEEFLNYIKKYNSNLYDELSDECIKLYPILNLESLNGNKGIYYVTSKDNNLGEEHTLYNYIPQKYKSDVLYAIDNNKIKRIAYFNTSKMIAKSIPCKEGSVKYNIDTLSLDSFKYFMFSKKRGVPLKVSENADKRLINIFKTDSLILEKSKEHDFIFAQFGYEPIDNFYCDVGNGTD</sequence>
<name>A0ABP8CIF8_9FLAO</name>
<reference evidence="2" key="1">
    <citation type="journal article" date="2019" name="Int. J. Syst. Evol. Microbiol.">
        <title>The Global Catalogue of Microorganisms (GCM) 10K type strain sequencing project: providing services to taxonomists for standard genome sequencing and annotation.</title>
        <authorList>
            <consortium name="The Broad Institute Genomics Platform"/>
            <consortium name="The Broad Institute Genome Sequencing Center for Infectious Disease"/>
            <person name="Wu L."/>
            <person name="Ma J."/>
        </authorList>
    </citation>
    <scope>NUCLEOTIDE SEQUENCE [LARGE SCALE GENOMIC DNA]</scope>
    <source>
        <strain evidence="2">JCM 17630</strain>
    </source>
</reference>
<dbReference type="RefSeq" id="WP_344789660.1">
    <property type="nucleotide sequence ID" value="NZ_BAABCA010000011.1"/>
</dbReference>
<organism evidence="1 2">
    <name type="scientific">Postechiella marina</name>
    <dbReference type="NCBI Taxonomy" id="943941"/>
    <lineage>
        <taxon>Bacteria</taxon>
        <taxon>Pseudomonadati</taxon>
        <taxon>Bacteroidota</taxon>
        <taxon>Flavobacteriia</taxon>
        <taxon>Flavobacteriales</taxon>
        <taxon>Flavobacteriaceae</taxon>
        <taxon>Postechiella</taxon>
    </lineage>
</organism>
<keyword evidence="2" id="KW-1185">Reference proteome</keyword>
<evidence type="ECO:0000313" key="2">
    <source>
        <dbReference type="Proteomes" id="UP001501496"/>
    </source>
</evidence>
<gene>
    <name evidence="1" type="ORF">GCM10022291_35000</name>
</gene>
<proteinExistence type="predicted"/>
<dbReference type="EMBL" id="BAABCA010000011">
    <property type="protein sequence ID" value="GAA4239690.1"/>
    <property type="molecule type" value="Genomic_DNA"/>
</dbReference>
<comment type="caution">
    <text evidence="1">The sequence shown here is derived from an EMBL/GenBank/DDBJ whole genome shotgun (WGS) entry which is preliminary data.</text>
</comment>
<accession>A0ABP8CIF8</accession>
<dbReference type="Proteomes" id="UP001501496">
    <property type="component" value="Unassembled WGS sequence"/>
</dbReference>